<evidence type="ECO:0000313" key="5">
    <source>
        <dbReference type="EMBL" id="TIA87829.1"/>
    </source>
</evidence>
<dbReference type="InterPro" id="IPR036736">
    <property type="entry name" value="ACP-like_sf"/>
</dbReference>
<dbReference type="InterPro" id="IPR020806">
    <property type="entry name" value="PKS_PP-bd"/>
</dbReference>
<dbReference type="AlphaFoldDB" id="A0A4T0FI60"/>
<organism evidence="5 6">
    <name type="scientific">Wallemia hederae</name>
    <dbReference type="NCBI Taxonomy" id="1540922"/>
    <lineage>
        <taxon>Eukaryota</taxon>
        <taxon>Fungi</taxon>
        <taxon>Dikarya</taxon>
        <taxon>Basidiomycota</taxon>
        <taxon>Wallemiomycotina</taxon>
        <taxon>Wallemiomycetes</taxon>
        <taxon>Wallemiales</taxon>
        <taxon>Wallemiaceae</taxon>
        <taxon>Wallemia</taxon>
    </lineage>
</organism>
<comment type="caution">
    <text evidence="5">The sequence shown here is derived from an EMBL/GenBank/DDBJ whole genome shotgun (WGS) entry which is preliminary data.</text>
</comment>
<dbReference type="InterPro" id="IPR009081">
    <property type="entry name" value="PP-bd_ACP"/>
</dbReference>
<keyword evidence="2" id="KW-0597">Phosphoprotein</keyword>
<gene>
    <name evidence="5" type="ORF">E3P99_02955</name>
</gene>
<dbReference type="InterPro" id="IPR013120">
    <property type="entry name" value="FAR_NAD-bd"/>
</dbReference>
<sequence>MSTLTVPIEKSRNGIPANSRTRSSSFIRALADVQHQAVHSDTFTTVPLNENYTLPALLDHHYHHSPSHPSIITPARVYSIKDRALGVYRGCAYLSSNLCNATQSSVVAILAETESVTYSAMVLAVMRSGFVPFPISNRNSSAAVAHLLRSTNCKHLLYSSTSFQLKRLAQEAVASVHELQLLSMPSHDYLYCMSRDSGDSDALSQPPPTIHVPLNAPALIIHSSGSTSFPKPIVQSHRNVMHWGRLPYYGSTDVCGKVIFAGSLPTFHAMGTIFQIAIPFTTGLIVASFDVQSPPVFPTSSNIMHCLKRMPTNFVLAPASIIKEWGDDAEAVKVLQRLDAVMFGGSPMSEDVGNALVKQGVKLSNQYGSTECGHATAFFTPPTTDWQYFALSPHTKPRFVEEENERGVFELQFLACDSHRPAVSNLKDTYGYSTNDLVEMHPTNRNMVRILGRKDDQLMLSNGEKTNPGPLEMIIASDARVKHAVMFGRARPVNGVIIEANGPLGDKEAFVNSIWTTIERANQFAPQHSHIFRHYIMLADPARPFLLTPKGSVKRAATLEAYEGDIEEVYRSAEECTDVETIMNAQNALQVVNDIVQDVLQTVDTSLNLFDQGCDSLKATMIRNRLRNALPTQYRCKLSQNVVFEHPRLADLTRHVQAILSNKDTPNSSLLASQDLKRMIKKYTTGFATMAEKTDKQGGKVYLVTGTTGSLGSYILSELVKSDDCEEVFAVNRPNSTTSLVERQKKALASRGLDENVALHSKVHLLEVDLSKPLTDARILNSVTHIVHNAWKVNFNLSLESFESDLQSLMNLVNLAISAKHTAHLSFLSSIGVLANWKRDRAVPEETLLDDSVAVGLGYGESKYVGERMLAAASKQSGLHTSIIRSGQIAGSRTSGSWNDNEWLPSIIRSAHAVGCIPDGGDDVAWLPVDTAASTVLDISQAQSQGVFSLTHPQPASWHTVMKGAAERLGVKLVSYEEWLQRLSDIEATASETELAETLRKVPALKLKSFYANSSVSPTKREHVEALGNPRLSTKRSCKVSKTLKECEQLSEDDMMKWMDYWGL</sequence>
<feature type="domain" description="Carrier" evidence="4">
    <location>
        <begin position="573"/>
        <end position="660"/>
    </location>
</feature>
<dbReference type="Gene3D" id="3.40.50.12780">
    <property type="entry name" value="N-terminal domain of ligase-like"/>
    <property type="match status" value="1"/>
</dbReference>
<dbReference type="SUPFAM" id="SSF56801">
    <property type="entry name" value="Acetyl-CoA synthetase-like"/>
    <property type="match status" value="1"/>
</dbReference>
<dbReference type="InterPro" id="IPR020845">
    <property type="entry name" value="AMP-binding_CS"/>
</dbReference>
<dbReference type="Gene3D" id="1.10.1200.10">
    <property type="entry name" value="ACP-like"/>
    <property type="match status" value="1"/>
</dbReference>
<dbReference type="SMART" id="SM00823">
    <property type="entry name" value="PKS_PP"/>
    <property type="match status" value="1"/>
</dbReference>
<dbReference type="Pfam" id="PF23562">
    <property type="entry name" value="AMP-binding_C_3"/>
    <property type="match status" value="1"/>
</dbReference>
<evidence type="ECO:0000256" key="2">
    <source>
        <dbReference type="ARBA" id="ARBA00022553"/>
    </source>
</evidence>
<evidence type="ECO:0000259" key="4">
    <source>
        <dbReference type="PROSITE" id="PS50075"/>
    </source>
</evidence>
<dbReference type="SUPFAM" id="SSF47336">
    <property type="entry name" value="ACP-like"/>
    <property type="match status" value="1"/>
</dbReference>
<evidence type="ECO:0000313" key="6">
    <source>
        <dbReference type="Proteomes" id="UP000310189"/>
    </source>
</evidence>
<dbReference type="InterPro" id="IPR036291">
    <property type="entry name" value="NAD(P)-bd_dom_sf"/>
</dbReference>
<keyword evidence="6" id="KW-1185">Reference proteome</keyword>
<dbReference type="InterPro" id="IPR051414">
    <property type="entry name" value="Adenylate-forming_Reductase"/>
</dbReference>
<name>A0A4T0FI60_9BASI</name>
<dbReference type="PROSITE" id="PS00455">
    <property type="entry name" value="AMP_BINDING"/>
    <property type="match status" value="1"/>
</dbReference>
<dbReference type="InterPro" id="IPR042099">
    <property type="entry name" value="ANL_N_sf"/>
</dbReference>
<dbReference type="Pfam" id="PF00501">
    <property type="entry name" value="AMP-binding"/>
    <property type="match status" value="1"/>
</dbReference>
<dbReference type="OrthoDB" id="429813at2759"/>
<dbReference type="SUPFAM" id="SSF51735">
    <property type="entry name" value="NAD(P)-binding Rossmann-fold domains"/>
    <property type="match status" value="1"/>
</dbReference>
<accession>A0A4T0FI60</accession>
<dbReference type="Gene3D" id="3.40.50.720">
    <property type="entry name" value="NAD(P)-binding Rossmann-like Domain"/>
    <property type="match status" value="1"/>
</dbReference>
<dbReference type="PANTHER" id="PTHR43439">
    <property type="entry name" value="PHENYLACETATE-COENZYME A LIGASE"/>
    <property type="match status" value="1"/>
</dbReference>
<dbReference type="InterPro" id="IPR000873">
    <property type="entry name" value="AMP-dep_synth/lig_dom"/>
</dbReference>
<dbReference type="PANTHER" id="PTHR43439:SF2">
    <property type="entry name" value="ENZYME, PUTATIVE (JCVI)-RELATED"/>
    <property type="match status" value="1"/>
</dbReference>
<dbReference type="GO" id="GO:0031177">
    <property type="term" value="F:phosphopantetheine binding"/>
    <property type="evidence" value="ECO:0007669"/>
    <property type="project" value="InterPro"/>
</dbReference>
<keyword evidence="1" id="KW-0596">Phosphopantetheine</keyword>
<feature type="region of interest" description="Disordered" evidence="3">
    <location>
        <begin position="1"/>
        <end position="20"/>
    </location>
</feature>
<reference evidence="5 6" key="1">
    <citation type="submission" date="2019-03" db="EMBL/GenBank/DDBJ databases">
        <title>Sequencing 23 genomes of Wallemia ichthyophaga.</title>
        <authorList>
            <person name="Gostincar C."/>
        </authorList>
    </citation>
    <scope>NUCLEOTIDE SEQUENCE [LARGE SCALE GENOMIC DNA]</scope>
    <source>
        <strain evidence="5 6">EXF-5753</strain>
    </source>
</reference>
<protein>
    <recommendedName>
        <fullName evidence="4">Carrier domain-containing protein</fullName>
    </recommendedName>
</protein>
<dbReference type="Pfam" id="PF00550">
    <property type="entry name" value="PP-binding"/>
    <property type="match status" value="1"/>
</dbReference>
<dbReference type="PROSITE" id="PS50075">
    <property type="entry name" value="CARRIER"/>
    <property type="match status" value="1"/>
</dbReference>
<dbReference type="Proteomes" id="UP000310189">
    <property type="component" value="Unassembled WGS sequence"/>
</dbReference>
<dbReference type="EMBL" id="SPNW01000047">
    <property type="protein sequence ID" value="TIA87829.1"/>
    <property type="molecule type" value="Genomic_DNA"/>
</dbReference>
<dbReference type="Pfam" id="PF07993">
    <property type="entry name" value="NAD_binding_4"/>
    <property type="match status" value="1"/>
</dbReference>
<evidence type="ECO:0000256" key="1">
    <source>
        <dbReference type="ARBA" id="ARBA00022450"/>
    </source>
</evidence>
<proteinExistence type="predicted"/>
<evidence type="ECO:0000256" key="3">
    <source>
        <dbReference type="SAM" id="MobiDB-lite"/>
    </source>
</evidence>